<evidence type="ECO:0000256" key="1">
    <source>
        <dbReference type="ARBA" id="ARBA00023027"/>
    </source>
</evidence>
<evidence type="ECO:0000313" key="3">
    <source>
        <dbReference type="EMBL" id="MBB3019744.1"/>
    </source>
</evidence>
<protein>
    <submittedName>
        <fullName evidence="3">Nucleoside-diphosphate-sugar epimerase</fullName>
    </submittedName>
</protein>
<dbReference type="RefSeq" id="WP_183451061.1">
    <property type="nucleotide sequence ID" value="NZ_JACHWB010000003.1"/>
</dbReference>
<dbReference type="Gene3D" id="3.40.50.720">
    <property type="entry name" value="NAD(P)-binding Rossmann-like Domain"/>
    <property type="match status" value="1"/>
</dbReference>
<dbReference type="InterPro" id="IPR036291">
    <property type="entry name" value="NAD(P)-bd_dom_sf"/>
</dbReference>
<dbReference type="Pfam" id="PF01370">
    <property type="entry name" value="Epimerase"/>
    <property type="match status" value="1"/>
</dbReference>
<evidence type="ECO:0000259" key="2">
    <source>
        <dbReference type="Pfam" id="PF01370"/>
    </source>
</evidence>
<evidence type="ECO:0000313" key="4">
    <source>
        <dbReference type="Proteomes" id="UP000532010"/>
    </source>
</evidence>
<dbReference type="CDD" id="cd05266">
    <property type="entry name" value="SDR_a4"/>
    <property type="match status" value="1"/>
</dbReference>
<feature type="domain" description="NAD-dependent epimerase/dehydratase" evidence="2">
    <location>
        <begin position="98"/>
        <end position="211"/>
    </location>
</feature>
<accession>A0A7W4YY03</accession>
<organism evidence="3 4">
    <name type="scientific">Microvirga lupini</name>
    <dbReference type="NCBI Taxonomy" id="420324"/>
    <lineage>
        <taxon>Bacteria</taxon>
        <taxon>Pseudomonadati</taxon>
        <taxon>Pseudomonadota</taxon>
        <taxon>Alphaproteobacteria</taxon>
        <taxon>Hyphomicrobiales</taxon>
        <taxon>Methylobacteriaceae</taxon>
        <taxon>Microvirga</taxon>
    </lineage>
</organism>
<dbReference type="InterPro" id="IPR001509">
    <property type="entry name" value="Epimerase_deHydtase"/>
</dbReference>
<gene>
    <name evidence="3" type="ORF">FHR70_002809</name>
</gene>
<dbReference type="Proteomes" id="UP000532010">
    <property type="component" value="Unassembled WGS sequence"/>
</dbReference>
<comment type="caution">
    <text evidence="3">The sequence shown here is derived from an EMBL/GenBank/DDBJ whole genome shotgun (WGS) entry which is preliminary data.</text>
</comment>
<dbReference type="AlphaFoldDB" id="A0A7W4YY03"/>
<keyword evidence="1" id="KW-0520">NAD</keyword>
<reference evidence="3 4" key="1">
    <citation type="submission" date="2020-08" db="EMBL/GenBank/DDBJ databases">
        <title>The Agave Microbiome: Exploring the role of microbial communities in plant adaptations to desert environments.</title>
        <authorList>
            <person name="Partida-Martinez L.P."/>
        </authorList>
    </citation>
    <scope>NUCLEOTIDE SEQUENCE [LARGE SCALE GENOMIC DNA]</scope>
    <source>
        <strain evidence="3 4">AT3.9</strain>
    </source>
</reference>
<proteinExistence type="predicted"/>
<name>A0A7W4YY03_9HYPH</name>
<dbReference type="SUPFAM" id="SSF51735">
    <property type="entry name" value="NAD(P)-binding Rossmann-fold domains"/>
    <property type="match status" value="1"/>
</dbReference>
<dbReference type="EMBL" id="JACHWB010000003">
    <property type="protein sequence ID" value="MBB3019744.1"/>
    <property type="molecule type" value="Genomic_DNA"/>
</dbReference>
<keyword evidence="4" id="KW-1185">Reference proteome</keyword>
<sequence length="295" mass="32469">MNLFVFGLGYTALQFIHLYGHRFTGVCGTVRSAEKEKTIEAKGIQAFRFAGKDFDPAILQKLERTDALLISVPPAEGRDPVLEQFSEAIAAAPRLRWVGYLSTVGVYGDAGGDWVDETTAPNPASTRARQRIAAEQEWLELGASAPFAVQIFRLSGIYGPGRNALVKVTDGTAKRIVKPGQVFNRIHTEDIAQVLMASIEQPSRNTIYNVADDEPGPPQDVINYAAELLGQEPPPEIPFAEADQTPMARAFYEDNKRVRNRRIKSELGVTLRYPTFRDGLRGLIQAGEAASVRKP</sequence>
<dbReference type="PANTHER" id="PTHR43574">
    <property type="entry name" value="EPIMERASE-RELATED"/>
    <property type="match status" value="1"/>
</dbReference>